<dbReference type="EMBL" id="CAMPGE010013865">
    <property type="protein sequence ID" value="CAI2372573.1"/>
    <property type="molecule type" value="Genomic_DNA"/>
</dbReference>
<evidence type="ECO:0000256" key="1">
    <source>
        <dbReference type="SAM" id="MobiDB-lite"/>
    </source>
</evidence>
<accession>A0AAD1XH32</accession>
<proteinExistence type="predicted"/>
<keyword evidence="3" id="KW-1185">Reference proteome</keyword>
<comment type="caution">
    <text evidence="2">The sequence shown here is derived from an EMBL/GenBank/DDBJ whole genome shotgun (WGS) entry which is preliminary data.</text>
</comment>
<reference evidence="2" key="1">
    <citation type="submission" date="2023-07" db="EMBL/GenBank/DDBJ databases">
        <authorList>
            <consortium name="AG Swart"/>
            <person name="Singh M."/>
            <person name="Singh A."/>
            <person name="Seah K."/>
            <person name="Emmerich C."/>
        </authorList>
    </citation>
    <scope>NUCLEOTIDE SEQUENCE</scope>
    <source>
        <strain evidence="2">DP1</strain>
    </source>
</reference>
<evidence type="ECO:0000313" key="2">
    <source>
        <dbReference type="EMBL" id="CAI2372573.1"/>
    </source>
</evidence>
<name>A0AAD1XH32_EUPCR</name>
<evidence type="ECO:0000313" key="3">
    <source>
        <dbReference type="Proteomes" id="UP001295684"/>
    </source>
</evidence>
<sequence>MPRTSKTASKDQIKETFQIPPRVKKKRHTKEKAQEGKTNKRRKTREGSSTRKAQVVSSDSEEKTKSRGKRRKRTEQEKKIRQQKRAVNCVRLKKYYENKESKEKKQEPIQDGAKQTENSPEVPLDRVQKAEKTRVKNAIKPEREEKKGVEETEKGEEATKKDQSKITHEDLPILRVSLENVKYNVKSENHSSQSKNSNAEEKDLNLVKFDKSLDKADAFLLKMDDDLETIPHNSDDEDSCVTLLGDVCENERSELAFLRNLIEEVKTKYGFLVKSDRYQDFLEYLDEKFSFSPSTKGKIGESFNAMKPINLCVSKLETYFCIMNFRLDNESIIHFSFKIKKNPPE</sequence>
<protein>
    <submittedName>
        <fullName evidence="2">Uncharacterized protein</fullName>
    </submittedName>
</protein>
<dbReference type="AlphaFoldDB" id="A0AAD1XH32"/>
<organism evidence="2 3">
    <name type="scientific">Euplotes crassus</name>
    <dbReference type="NCBI Taxonomy" id="5936"/>
    <lineage>
        <taxon>Eukaryota</taxon>
        <taxon>Sar</taxon>
        <taxon>Alveolata</taxon>
        <taxon>Ciliophora</taxon>
        <taxon>Intramacronucleata</taxon>
        <taxon>Spirotrichea</taxon>
        <taxon>Hypotrichia</taxon>
        <taxon>Euplotida</taxon>
        <taxon>Euplotidae</taxon>
        <taxon>Moneuplotes</taxon>
    </lineage>
</organism>
<feature type="compositionally biased region" description="Basic and acidic residues" evidence="1">
    <location>
        <begin position="94"/>
        <end position="108"/>
    </location>
</feature>
<feature type="region of interest" description="Disordered" evidence="1">
    <location>
        <begin position="1"/>
        <end position="168"/>
    </location>
</feature>
<feature type="compositionally biased region" description="Basic and acidic residues" evidence="1">
    <location>
        <begin position="123"/>
        <end position="168"/>
    </location>
</feature>
<gene>
    <name evidence="2" type="ORF">ECRASSUSDP1_LOCUS13904</name>
</gene>
<dbReference type="Proteomes" id="UP001295684">
    <property type="component" value="Unassembled WGS sequence"/>
</dbReference>